<dbReference type="InterPro" id="IPR050190">
    <property type="entry name" value="UPF0213_domain"/>
</dbReference>
<organism evidence="3 4">
    <name type="scientific">Desulfuromusa kysingii</name>
    <dbReference type="NCBI Taxonomy" id="37625"/>
    <lineage>
        <taxon>Bacteria</taxon>
        <taxon>Pseudomonadati</taxon>
        <taxon>Thermodesulfobacteriota</taxon>
        <taxon>Desulfuromonadia</taxon>
        <taxon>Desulfuromonadales</taxon>
        <taxon>Geopsychrobacteraceae</taxon>
        <taxon>Desulfuromusa</taxon>
    </lineage>
</organism>
<evidence type="ECO:0000256" key="1">
    <source>
        <dbReference type="ARBA" id="ARBA00007435"/>
    </source>
</evidence>
<dbReference type="Gene3D" id="3.40.1440.10">
    <property type="entry name" value="GIY-YIG endonuclease"/>
    <property type="match status" value="1"/>
</dbReference>
<dbReference type="STRING" id="37625.SAMN05660420_00849"/>
<accession>A0A1H3X919</accession>
<comment type="similarity">
    <text evidence="1">Belongs to the UPF0213 family.</text>
</comment>
<dbReference type="Pfam" id="PF01541">
    <property type="entry name" value="GIY-YIG"/>
    <property type="match status" value="1"/>
</dbReference>
<evidence type="ECO:0000259" key="2">
    <source>
        <dbReference type="PROSITE" id="PS50164"/>
    </source>
</evidence>
<dbReference type="InterPro" id="IPR000305">
    <property type="entry name" value="GIY-YIG_endonuc"/>
</dbReference>
<proteinExistence type="inferred from homology"/>
<dbReference type="SUPFAM" id="SSF82771">
    <property type="entry name" value="GIY-YIG endonuclease"/>
    <property type="match status" value="1"/>
</dbReference>
<keyword evidence="4" id="KW-1185">Reference proteome</keyword>
<keyword evidence="3" id="KW-0540">Nuclease</keyword>
<protein>
    <submittedName>
        <fullName evidence="3">Predicted endonuclease, GIY-YIG superfamily</fullName>
    </submittedName>
</protein>
<dbReference type="PROSITE" id="PS50164">
    <property type="entry name" value="GIY_YIG"/>
    <property type="match status" value="1"/>
</dbReference>
<feature type="domain" description="GIY-YIG" evidence="2">
    <location>
        <begin position="163"/>
        <end position="241"/>
    </location>
</feature>
<sequence length="255" mass="29132">MGRNLIGFAAGVKGGVASVDRKGNDGFNIFSPDLNPFLLIIQTHGEIKVFDPFTCPRGPAEKFQTGFYGRIAIKTADINPLPKFAPIVMFNQSFQNLFQSYSVEWILTLLLAHNVPFWVREVAEVYVAGFLCKPMSMVLIPFACYREKRLQIDRQQRKVMMHKHWHVYMILCSDDSLYTGITTDVQRRFDQHVAGAGAKYFRRCSPQQVVYLETGHNRSSASRREAQIKKLTREHKKDLIASSNNKIKAINGMER</sequence>
<dbReference type="GO" id="GO:0004519">
    <property type="term" value="F:endonuclease activity"/>
    <property type="evidence" value="ECO:0007669"/>
    <property type="project" value="UniProtKB-KW"/>
</dbReference>
<dbReference type="Proteomes" id="UP000199409">
    <property type="component" value="Unassembled WGS sequence"/>
</dbReference>
<dbReference type="PANTHER" id="PTHR34477:SF1">
    <property type="entry name" value="UPF0213 PROTEIN YHBQ"/>
    <property type="match status" value="1"/>
</dbReference>
<keyword evidence="3" id="KW-0255">Endonuclease</keyword>
<dbReference type="CDD" id="cd10456">
    <property type="entry name" value="GIY-YIG_UPF0213"/>
    <property type="match status" value="1"/>
</dbReference>
<reference evidence="3 4" key="1">
    <citation type="submission" date="2016-10" db="EMBL/GenBank/DDBJ databases">
        <authorList>
            <person name="de Groot N.N."/>
        </authorList>
    </citation>
    <scope>NUCLEOTIDE SEQUENCE [LARGE SCALE GENOMIC DNA]</scope>
    <source>
        <strain evidence="3 4">DSM 7343</strain>
    </source>
</reference>
<keyword evidence="3" id="KW-0378">Hydrolase</keyword>
<dbReference type="PANTHER" id="PTHR34477">
    <property type="entry name" value="UPF0213 PROTEIN YHBQ"/>
    <property type="match status" value="1"/>
</dbReference>
<evidence type="ECO:0000313" key="3">
    <source>
        <dbReference type="EMBL" id="SDZ95068.1"/>
    </source>
</evidence>
<evidence type="ECO:0000313" key="4">
    <source>
        <dbReference type="Proteomes" id="UP000199409"/>
    </source>
</evidence>
<dbReference type="InterPro" id="IPR035901">
    <property type="entry name" value="GIY-YIG_endonuc_sf"/>
</dbReference>
<name>A0A1H3X919_9BACT</name>
<gene>
    <name evidence="3" type="ORF">SAMN05660420_00849</name>
</gene>
<dbReference type="EMBL" id="FNQN01000002">
    <property type="protein sequence ID" value="SDZ95068.1"/>
    <property type="molecule type" value="Genomic_DNA"/>
</dbReference>
<dbReference type="AlphaFoldDB" id="A0A1H3X919"/>